<gene>
    <name evidence="1" type="ORF">J2X31_000983</name>
</gene>
<protein>
    <submittedName>
        <fullName evidence="1">Uncharacterized protein</fullName>
    </submittedName>
</protein>
<accession>A0ABU1TNH5</accession>
<reference evidence="1 2" key="1">
    <citation type="submission" date="2023-07" db="EMBL/GenBank/DDBJ databases">
        <title>Sorghum-associated microbial communities from plants grown in Nebraska, USA.</title>
        <authorList>
            <person name="Schachtman D."/>
        </authorList>
    </citation>
    <scope>NUCLEOTIDE SEQUENCE [LARGE SCALE GENOMIC DNA]</scope>
    <source>
        <strain evidence="1 2">3773</strain>
    </source>
</reference>
<keyword evidence="2" id="KW-1185">Reference proteome</keyword>
<evidence type="ECO:0000313" key="1">
    <source>
        <dbReference type="EMBL" id="MDR6966983.1"/>
    </source>
</evidence>
<organism evidence="1 2">
    <name type="scientific">Flavobacterium arsenatis</name>
    <dbReference type="NCBI Taxonomy" id="1484332"/>
    <lineage>
        <taxon>Bacteria</taxon>
        <taxon>Pseudomonadati</taxon>
        <taxon>Bacteroidota</taxon>
        <taxon>Flavobacteriia</taxon>
        <taxon>Flavobacteriales</taxon>
        <taxon>Flavobacteriaceae</taxon>
        <taxon>Flavobacterium</taxon>
    </lineage>
</organism>
<evidence type="ECO:0000313" key="2">
    <source>
        <dbReference type="Proteomes" id="UP001255185"/>
    </source>
</evidence>
<dbReference type="Proteomes" id="UP001255185">
    <property type="component" value="Unassembled WGS sequence"/>
</dbReference>
<dbReference type="EMBL" id="JAVDVI010000003">
    <property type="protein sequence ID" value="MDR6966983.1"/>
    <property type="molecule type" value="Genomic_DNA"/>
</dbReference>
<proteinExistence type="predicted"/>
<comment type="caution">
    <text evidence="1">The sequence shown here is derived from an EMBL/GenBank/DDBJ whole genome shotgun (WGS) entry which is preliminary data.</text>
</comment>
<sequence length="58" mass="6856">MLLLRLMWTTDAEVAVLTVGLIDRISYYFGINVCVFCEYAYCDKSIFYKIILLVYLLY</sequence>
<name>A0ABU1TNH5_9FLAO</name>
<dbReference type="RefSeq" id="WP_310024900.1">
    <property type="nucleotide sequence ID" value="NZ_JAVDVI010000003.1"/>
</dbReference>